<dbReference type="EMBL" id="ML733722">
    <property type="protein sequence ID" value="KAB8213055.1"/>
    <property type="molecule type" value="Genomic_DNA"/>
</dbReference>
<feature type="non-terminal residue" evidence="1">
    <location>
        <position position="1"/>
    </location>
</feature>
<protein>
    <submittedName>
        <fullName evidence="1">Uncharacterized protein</fullName>
    </submittedName>
</protein>
<organism evidence="1 2">
    <name type="scientific">Aspergillus novoparasiticus</name>
    <dbReference type="NCBI Taxonomy" id="986946"/>
    <lineage>
        <taxon>Eukaryota</taxon>
        <taxon>Fungi</taxon>
        <taxon>Dikarya</taxon>
        <taxon>Ascomycota</taxon>
        <taxon>Pezizomycotina</taxon>
        <taxon>Eurotiomycetes</taxon>
        <taxon>Eurotiomycetidae</taxon>
        <taxon>Eurotiales</taxon>
        <taxon>Aspergillaceae</taxon>
        <taxon>Aspergillus</taxon>
        <taxon>Aspergillus subgen. Circumdati</taxon>
    </lineage>
</organism>
<keyword evidence="2" id="KW-1185">Reference proteome</keyword>
<name>A0A5N6E7F4_9EURO</name>
<proteinExistence type="predicted"/>
<evidence type="ECO:0000313" key="1">
    <source>
        <dbReference type="EMBL" id="KAB8213055.1"/>
    </source>
</evidence>
<sequence length="165" mass="18772">ITLLQTFFSKVILIDTFPIQSTSELCSYTSLRCRGIDHRSSMHCVFPVSINIWLSLHDIEALATLASTIEAPIPPDIGHTLANRFRLTIDHFNMLLQELWAESPPNQNDFIVDQVFVLYGQMAMVFHGLKKALYVQEPSIFYRSRGILRQSSGKVIASMERTMNP</sequence>
<evidence type="ECO:0000313" key="2">
    <source>
        <dbReference type="Proteomes" id="UP000326799"/>
    </source>
</evidence>
<dbReference type="AlphaFoldDB" id="A0A5N6E7F4"/>
<reference evidence="1 2" key="1">
    <citation type="submission" date="2019-04" db="EMBL/GenBank/DDBJ databases">
        <title>Fungal friends and foes A comparative genomics study of 23 Aspergillus species from section Flavi.</title>
        <authorList>
            <consortium name="DOE Joint Genome Institute"/>
            <person name="Kjaerbolling I."/>
            <person name="Vesth T.C."/>
            <person name="Frisvad J.C."/>
            <person name="Nybo J.L."/>
            <person name="Theobald S."/>
            <person name="Kildgaard S."/>
            <person name="Petersen T.I."/>
            <person name="Kuo A."/>
            <person name="Sato A."/>
            <person name="Lyhne E.K."/>
            <person name="Kogle M.E."/>
            <person name="Wiebenga A."/>
            <person name="Kun R.S."/>
            <person name="Lubbers R.J."/>
            <person name="Makela M.R."/>
            <person name="Barry K."/>
            <person name="Chovatia M."/>
            <person name="Clum A."/>
            <person name="Daum C."/>
            <person name="Haridas S."/>
            <person name="He G."/>
            <person name="LaButti K."/>
            <person name="Lipzen A."/>
            <person name="Mondo S."/>
            <person name="Pangilinan J."/>
            <person name="Riley R."/>
            <person name="Salamov A."/>
            <person name="Simmons B.A."/>
            <person name="Magnuson J.K."/>
            <person name="Henrissat B."/>
            <person name="Mortensen U.H."/>
            <person name="Larsen T.O."/>
            <person name="De vries R.P."/>
            <person name="Grigoriev I.V."/>
            <person name="Machida M."/>
            <person name="Baker S.E."/>
            <person name="Andersen M.R."/>
        </authorList>
    </citation>
    <scope>NUCLEOTIDE SEQUENCE [LARGE SCALE GENOMIC DNA]</scope>
    <source>
        <strain evidence="1 2">CBS 126849</strain>
    </source>
</reference>
<dbReference type="Proteomes" id="UP000326799">
    <property type="component" value="Unassembled WGS sequence"/>
</dbReference>
<gene>
    <name evidence="1" type="ORF">BDV33DRAFT_185542</name>
</gene>
<accession>A0A5N6E7F4</accession>